<dbReference type="EMBL" id="PVMZ01000004">
    <property type="protein sequence ID" value="PRX22744.1"/>
    <property type="molecule type" value="Genomic_DNA"/>
</dbReference>
<keyword evidence="3" id="KW-1185">Reference proteome</keyword>
<evidence type="ECO:0000313" key="2">
    <source>
        <dbReference type="EMBL" id="PRX22744.1"/>
    </source>
</evidence>
<dbReference type="AlphaFoldDB" id="A0A2T0KH22"/>
<feature type="region of interest" description="Disordered" evidence="1">
    <location>
        <begin position="35"/>
        <end position="89"/>
    </location>
</feature>
<sequence length="89" mass="9123">MISIPVRTARHGRSSSTTSLTASLTAYATTVPRPVSAVPATPRTSRRRIAVHQRATSSTPRITSVPSVATSSAGPAHDGAPATASMTAR</sequence>
<evidence type="ECO:0000313" key="3">
    <source>
        <dbReference type="Proteomes" id="UP000239415"/>
    </source>
</evidence>
<reference evidence="2 3" key="1">
    <citation type="submission" date="2018-03" db="EMBL/GenBank/DDBJ databases">
        <title>Genomic Encyclopedia of Archaeal and Bacterial Type Strains, Phase II (KMG-II): from individual species to whole genera.</title>
        <authorList>
            <person name="Goeker M."/>
        </authorList>
    </citation>
    <scope>NUCLEOTIDE SEQUENCE [LARGE SCALE GENOMIC DNA]</scope>
    <source>
        <strain evidence="2 3">DSM 43146</strain>
    </source>
</reference>
<accession>A0A2T0KH22</accession>
<proteinExistence type="predicted"/>
<evidence type="ECO:0000256" key="1">
    <source>
        <dbReference type="SAM" id="MobiDB-lite"/>
    </source>
</evidence>
<name>A0A2T0KH22_9ACTN</name>
<gene>
    <name evidence="2" type="ORF">CLV67_104272</name>
</gene>
<feature type="compositionally biased region" description="Polar residues" evidence="1">
    <location>
        <begin position="54"/>
        <end position="73"/>
    </location>
</feature>
<feature type="region of interest" description="Disordered" evidence="1">
    <location>
        <begin position="1"/>
        <end position="20"/>
    </location>
</feature>
<organism evidence="2 3">
    <name type="scientific">Actinoplanes italicus</name>
    <dbReference type="NCBI Taxonomy" id="113567"/>
    <lineage>
        <taxon>Bacteria</taxon>
        <taxon>Bacillati</taxon>
        <taxon>Actinomycetota</taxon>
        <taxon>Actinomycetes</taxon>
        <taxon>Micromonosporales</taxon>
        <taxon>Micromonosporaceae</taxon>
        <taxon>Actinoplanes</taxon>
    </lineage>
</organism>
<dbReference type="Proteomes" id="UP000239415">
    <property type="component" value="Unassembled WGS sequence"/>
</dbReference>
<protein>
    <submittedName>
        <fullName evidence="2">Uncharacterized protein</fullName>
    </submittedName>
</protein>
<comment type="caution">
    <text evidence="2">The sequence shown here is derived from an EMBL/GenBank/DDBJ whole genome shotgun (WGS) entry which is preliminary data.</text>
</comment>